<dbReference type="InterPro" id="IPR029058">
    <property type="entry name" value="AB_hydrolase_fold"/>
</dbReference>
<evidence type="ECO:0000313" key="6">
    <source>
        <dbReference type="Proteomes" id="UP000436088"/>
    </source>
</evidence>
<comment type="subcellular location">
    <subcellularLocation>
        <location evidence="1">Secreted</location>
    </subcellularLocation>
</comment>
<comment type="similarity">
    <text evidence="2 4">Belongs to the peptidase S10 family.</text>
</comment>
<dbReference type="PROSITE" id="PS00131">
    <property type="entry name" value="CARBOXYPEPT_SER_SER"/>
    <property type="match status" value="1"/>
</dbReference>
<organism evidence="5 6">
    <name type="scientific">Hibiscus syriacus</name>
    <name type="common">Rose of Sharon</name>
    <dbReference type="NCBI Taxonomy" id="106335"/>
    <lineage>
        <taxon>Eukaryota</taxon>
        <taxon>Viridiplantae</taxon>
        <taxon>Streptophyta</taxon>
        <taxon>Embryophyta</taxon>
        <taxon>Tracheophyta</taxon>
        <taxon>Spermatophyta</taxon>
        <taxon>Magnoliopsida</taxon>
        <taxon>eudicotyledons</taxon>
        <taxon>Gunneridae</taxon>
        <taxon>Pentapetalae</taxon>
        <taxon>rosids</taxon>
        <taxon>malvids</taxon>
        <taxon>Malvales</taxon>
        <taxon>Malvaceae</taxon>
        <taxon>Malvoideae</taxon>
        <taxon>Hibiscus</taxon>
    </lineage>
</organism>
<dbReference type="Pfam" id="PF00450">
    <property type="entry name" value="Peptidase_S10"/>
    <property type="match status" value="1"/>
</dbReference>
<evidence type="ECO:0000256" key="1">
    <source>
        <dbReference type="ARBA" id="ARBA00004613"/>
    </source>
</evidence>
<name>A0A6A2X6S5_HIBSY</name>
<keyword evidence="4 5" id="KW-0121">Carboxypeptidase</keyword>
<dbReference type="GO" id="GO:0005576">
    <property type="term" value="C:extracellular region"/>
    <property type="evidence" value="ECO:0007669"/>
    <property type="project" value="UniProtKB-SubCell"/>
</dbReference>
<evidence type="ECO:0000313" key="5">
    <source>
        <dbReference type="EMBL" id="KAE8671013.1"/>
    </source>
</evidence>
<dbReference type="GO" id="GO:0019748">
    <property type="term" value="P:secondary metabolic process"/>
    <property type="evidence" value="ECO:0007669"/>
    <property type="project" value="TreeGrafter"/>
</dbReference>
<dbReference type="InterPro" id="IPR018202">
    <property type="entry name" value="Ser_caboxypep_ser_AS"/>
</dbReference>
<dbReference type="GO" id="GO:0006508">
    <property type="term" value="P:proteolysis"/>
    <property type="evidence" value="ECO:0007669"/>
    <property type="project" value="UniProtKB-KW"/>
</dbReference>
<gene>
    <name evidence="5" type="ORF">F3Y22_tig00112000pilonHSYRG00190</name>
</gene>
<dbReference type="EC" id="3.4.16.-" evidence="4"/>
<dbReference type="InterPro" id="IPR001563">
    <property type="entry name" value="Peptidase_S10"/>
</dbReference>
<sequence length="330" mass="36295">MAQLVRLRWQRHGFDRGVFDWGGDDGGAVKAIEFVSNPFYIAGESYAGIYVSTLASQVVKGIKDGAKPKINFKGYMVGNGVTDPVFDGNSFVTFAHGMALISDDIFEVVVASCGADFTNSSTAACAEKLSYVYVRTYRALAGLNIYDILEPCYHYPTSLQGSKGNTSLPDSFRKLGATPRPLAVRTRMFGRACLFRASVKDGIVPWPQLAQNIKNSVPNNEVATRWLNDAAVRKATHAETVNICLTLSPSVEIRVYDPYFAIPTHFTVDNSLQENIAGPWVLCTDRISIIMIGDHDMCEPYTGTQAWTKSLGYKTVSPWRSWTSNDQVSG</sequence>
<dbReference type="GO" id="GO:0004185">
    <property type="term" value="F:serine-type carboxypeptidase activity"/>
    <property type="evidence" value="ECO:0007669"/>
    <property type="project" value="UniProtKB-UniRule"/>
</dbReference>
<dbReference type="Gene3D" id="3.40.50.1820">
    <property type="entry name" value="alpha/beta hydrolase"/>
    <property type="match status" value="1"/>
</dbReference>
<evidence type="ECO:0000256" key="2">
    <source>
        <dbReference type="ARBA" id="ARBA00009431"/>
    </source>
</evidence>
<dbReference type="EMBL" id="VEPZ02001484">
    <property type="protein sequence ID" value="KAE8671013.1"/>
    <property type="molecule type" value="Genomic_DNA"/>
</dbReference>
<dbReference type="GO" id="GO:0016747">
    <property type="term" value="F:acyltransferase activity, transferring groups other than amino-acyl groups"/>
    <property type="evidence" value="ECO:0007669"/>
    <property type="project" value="TreeGrafter"/>
</dbReference>
<reference evidence="5" key="1">
    <citation type="submission" date="2019-09" db="EMBL/GenBank/DDBJ databases">
        <title>Draft genome information of white flower Hibiscus syriacus.</title>
        <authorList>
            <person name="Kim Y.-M."/>
        </authorList>
    </citation>
    <scope>NUCLEOTIDE SEQUENCE [LARGE SCALE GENOMIC DNA]</scope>
    <source>
        <strain evidence="5">YM2019G1</strain>
    </source>
</reference>
<keyword evidence="4" id="KW-0645">Protease</keyword>
<dbReference type="Proteomes" id="UP000436088">
    <property type="component" value="Unassembled WGS sequence"/>
</dbReference>
<keyword evidence="4" id="KW-0378">Hydrolase</keyword>
<comment type="caution">
    <text evidence="5">The sequence shown here is derived from an EMBL/GenBank/DDBJ whole genome shotgun (WGS) entry which is preliminary data.</text>
</comment>
<proteinExistence type="inferred from homology"/>
<dbReference type="AlphaFoldDB" id="A0A6A2X6S5"/>
<protein>
    <recommendedName>
        <fullName evidence="4">Carboxypeptidase</fullName>
        <ecNumber evidence="4">3.4.16.-</ecNumber>
    </recommendedName>
</protein>
<accession>A0A6A2X6S5</accession>
<keyword evidence="3" id="KW-0964">Secreted</keyword>
<dbReference type="PANTHER" id="PTHR11802">
    <property type="entry name" value="SERINE PROTEASE FAMILY S10 SERINE CARBOXYPEPTIDASE"/>
    <property type="match status" value="1"/>
</dbReference>
<evidence type="ECO:0000256" key="3">
    <source>
        <dbReference type="ARBA" id="ARBA00022525"/>
    </source>
</evidence>
<evidence type="ECO:0000256" key="4">
    <source>
        <dbReference type="RuleBase" id="RU361156"/>
    </source>
</evidence>
<dbReference type="SUPFAM" id="SSF53474">
    <property type="entry name" value="alpha/beta-Hydrolases"/>
    <property type="match status" value="1"/>
</dbReference>
<dbReference type="Gene3D" id="3.40.50.12670">
    <property type="match status" value="1"/>
</dbReference>
<keyword evidence="6" id="KW-1185">Reference proteome</keyword>
<dbReference type="PANTHER" id="PTHR11802:SF346">
    <property type="entry name" value="CARBOXYPEPTIDASE"/>
    <property type="match status" value="1"/>
</dbReference>